<evidence type="ECO:0000313" key="1">
    <source>
        <dbReference type="EMBL" id="RGJ22648.1"/>
    </source>
</evidence>
<dbReference type="RefSeq" id="WP_117558077.1">
    <property type="nucleotide sequence ID" value="NZ_QSOV01000010.1"/>
</dbReference>
<protein>
    <submittedName>
        <fullName evidence="1">9-O-acetyl-N-acetylneuraminate esterase</fullName>
    </submittedName>
</protein>
<comment type="caution">
    <text evidence="1">The sequence shown here is derived from an EMBL/GenBank/DDBJ whole genome shotgun (WGS) entry which is preliminary data.</text>
</comment>
<organism evidence="1 2">
    <name type="scientific">Coprococcus comes</name>
    <dbReference type="NCBI Taxonomy" id="410072"/>
    <lineage>
        <taxon>Bacteria</taxon>
        <taxon>Bacillati</taxon>
        <taxon>Bacillota</taxon>
        <taxon>Clostridia</taxon>
        <taxon>Lachnospirales</taxon>
        <taxon>Lachnospiraceae</taxon>
        <taxon>Coprococcus</taxon>
    </lineage>
</organism>
<sequence>MPKVFNTTAVCIPEEHYMVDISGRLEEIKSLVDAGKYFTINRARQYGKTTTLRALYRYLQKEYYVVLLDFQTFDNDKFENGNVFSAAFINSFLRSLKRNTLSPELEDAIKNILHSTDYTDKYFSLKELFEQLSDLCAAAEKKIVLMIDEVDSASNNQVFLDFLAQLRAQYIERDIQPTFRAVILAGVYDVKNLRRKIRPDEVHKYNSPWNIAADFKVDMSFSREEIAGMLDEYEKDYHTGMDVELLAGLIREYTSGYPFLVSRICQLLDEEISVKKEYGGKKSAWTKKGFLEAVRILLSEKNMLFESLREKLESYPELNSMLYSLLFTGKAIVYNYYETSINIATMFGFVKNENGVLAVSNRIFETWLYNLYLSSAEMQKKEIYAASLIDKNQFIKNGYLNMRLVLEKFVQHFHDLYGDSDETFLEDEGRKYFLLYLRPIINGTGNYYIETQTREQKRTDIIVDYLGEQYIIEMKIWHGKEYNNRGENQLIEYLNDYHVKKGYMISFNFNRKKETGIKEITIDGKTIIEAIV</sequence>
<dbReference type="Pfam" id="PF14516">
    <property type="entry name" value="AAA_35"/>
    <property type="match status" value="1"/>
</dbReference>
<dbReference type="EMBL" id="QSOV01000010">
    <property type="protein sequence ID" value="RGJ22648.1"/>
    <property type="molecule type" value="Genomic_DNA"/>
</dbReference>
<dbReference type="SUPFAM" id="SSF52540">
    <property type="entry name" value="P-loop containing nucleoside triphosphate hydrolases"/>
    <property type="match status" value="1"/>
</dbReference>
<name>A0A3E4GP24_9FIRM</name>
<dbReference type="InterPro" id="IPR027417">
    <property type="entry name" value="P-loop_NTPase"/>
</dbReference>
<proteinExistence type="predicted"/>
<dbReference type="Proteomes" id="UP000260655">
    <property type="component" value="Unassembled WGS sequence"/>
</dbReference>
<evidence type="ECO:0000313" key="2">
    <source>
        <dbReference type="Proteomes" id="UP000260655"/>
    </source>
</evidence>
<reference evidence="1 2" key="1">
    <citation type="submission" date="2018-08" db="EMBL/GenBank/DDBJ databases">
        <title>A genome reference for cultivated species of the human gut microbiota.</title>
        <authorList>
            <person name="Zou Y."/>
            <person name="Xue W."/>
            <person name="Luo G."/>
        </authorList>
    </citation>
    <scope>NUCLEOTIDE SEQUENCE [LARGE SCALE GENOMIC DNA]</scope>
    <source>
        <strain evidence="1 2">TM07-19</strain>
    </source>
</reference>
<dbReference type="AlphaFoldDB" id="A0A3E4GP24"/>
<gene>
    <name evidence="1" type="ORF">DXD67_10180</name>
</gene>
<accession>A0A3E4GP24</accession>
<dbReference type="Gene3D" id="3.40.50.300">
    <property type="entry name" value="P-loop containing nucleotide triphosphate hydrolases"/>
    <property type="match status" value="1"/>
</dbReference>